<name>A0ABQ9YQU3_9CRUS</name>
<evidence type="ECO:0000313" key="1">
    <source>
        <dbReference type="EMBL" id="KAK4002992.1"/>
    </source>
</evidence>
<comment type="caution">
    <text evidence="1">The sequence shown here is derived from an EMBL/GenBank/DDBJ whole genome shotgun (WGS) entry which is preliminary data.</text>
</comment>
<dbReference type="Proteomes" id="UP001234178">
    <property type="component" value="Unassembled WGS sequence"/>
</dbReference>
<dbReference type="EMBL" id="JAOYFB010000001">
    <property type="protein sequence ID" value="KAK4002992.1"/>
    <property type="molecule type" value="Genomic_DNA"/>
</dbReference>
<protein>
    <submittedName>
        <fullName evidence="1">Uncharacterized protein</fullName>
    </submittedName>
</protein>
<accession>A0ABQ9YQU3</accession>
<sequence length="76" mass="8989">MTVGFLLYESQKEEKLYRPFLPSSGEKYKLLSFGETGSSKWTLSDYGELKLVQRPIYRKCCDVCQETTIERRRQQD</sequence>
<organism evidence="1 2">
    <name type="scientific">Daphnia magna</name>
    <dbReference type="NCBI Taxonomy" id="35525"/>
    <lineage>
        <taxon>Eukaryota</taxon>
        <taxon>Metazoa</taxon>
        <taxon>Ecdysozoa</taxon>
        <taxon>Arthropoda</taxon>
        <taxon>Crustacea</taxon>
        <taxon>Branchiopoda</taxon>
        <taxon>Diplostraca</taxon>
        <taxon>Cladocera</taxon>
        <taxon>Anomopoda</taxon>
        <taxon>Daphniidae</taxon>
        <taxon>Daphnia</taxon>
    </lineage>
</organism>
<evidence type="ECO:0000313" key="2">
    <source>
        <dbReference type="Proteomes" id="UP001234178"/>
    </source>
</evidence>
<keyword evidence="2" id="KW-1185">Reference proteome</keyword>
<reference evidence="1 2" key="1">
    <citation type="journal article" date="2023" name="Nucleic Acids Res.">
        <title>The hologenome of Daphnia magna reveals possible DNA methylation and microbiome-mediated evolution of the host genome.</title>
        <authorList>
            <person name="Chaturvedi A."/>
            <person name="Li X."/>
            <person name="Dhandapani V."/>
            <person name="Marshall H."/>
            <person name="Kissane S."/>
            <person name="Cuenca-Cambronero M."/>
            <person name="Asole G."/>
            <person name="Calvet F."/>
            <person name="Ruiz-Romero M."/>
            <person name="Marangio P."/>
            <person name="Guigo R."/>
            <person name="Rago D."/>
            <person name="Mirbahai L."/>
            <person name="Eastwood N."/>
            <person name="Colbourne J.K."/>
            <person name="Zhou J."/>
            <person name="Mallon E."/>
            <person name="Orsini L."/>
        </authorList>
    </citation>
    <scope>NUCLEOTIDE SEQUENCE [LARGE SCALE GENOMIC DNA]</scope>
    <source>
        <strain evidence="1">LRV0_1</strain>
    </source>
</reference>
<proteinExistence type="predicted"/>
<gene>
    <name evidence="1" type="ORF">OUZ56_004781</name>
</gene>